<reference evidence="3" key="1">
    <citation type="submission" date="2021-01" db="EMBL/GenBank/DDBJ databases">
        <authorList>
            <person name="Corre E."/>
            <person name="Pelletier E."/>
            <person name="Niang G."/>
            <person name="Scheremetjew M."/>
            <person name="Finn R."/>
            <person name="Kale V."/>
            <person name="Holt S."/>
            <person name="Cochrane G."/>
            <person name="Meng A."/>
            <person name="Brown T."/>
            <person name="Cohen L."/>
        </authorList>
    </citation>
    <scope>NUCLEOTIDE SEQUENCE</scope>
    <source>
        <strain evidence="3">CCMP3303</strain>
    </source>
</reference>
<evidence type="ECO:0000256" key="1">
    <source>
        <dbReference type="SAM" id="MobiDB-lite"/>
    </source>
</evidence>
<feature type="signal peptide" evidence="2">
    <location>
        <begin position="1"/>
        <end position="19"/>
    </location>
</feature>
<accession>A0A7S0FJP1</accession>
<name>A0A7S0FJP1_9STRA</name>
<organism evidence="3">
    <name type="scientific">Minutocellus polymorphus</name>
    <dbReference type="NCBI Taxonomy" id="265543"/>
    <lineage>
        <taxon>Eukaryota</taxon>
        <taxon>Sar</taxon>
        <taxon>Stramenopiles</taxon>
        <taxon>Ochrophyta</taxon>
        <taxon>Bacillariophyta</taxon>
        <taxon>Mediophyceae</taxon>
        <taxon>Cymatosirophycidae</taxon>
        <taxon>Cymatosirales</taxon>
        <taxon>Cymatosiraceae</taxon>
        <taxon>Minutocellus</taxon>
    </lineage>
</organism>
<feature type="region of interest" description="Disordered" evidence="1">
    <location>
        <begin position="53"/>
        <end position="76"/>
    </location>
</feature>
<dbReference type="AlphaFoldDB" id="A0A7S0FJP1"/>
<feature type="chain" id="PRO_5030758114" evidence="2">
    <location>
        <begin position="20"/>
        <end position="126"/>
    </location>
</feature>
<sequence>MKVSYAFMALATIVVGVSGEAAVKTRRRSREQMMTDLIERQALREQKLEEMLSERKAQLSDHEAGRSLLSGDDQARVSRQMEAFSKKLETMKTMTDKDRSEMLQREMEMMDQINSRTGAHRRKMEL</sequence>
<evidence type="ECO:0000313" key="3">
    <source>
        <dbReference type="EMBL" id="CAD8364606.1"/>
    </source>
</evidence>
<protein>
    <submittedName>
        <fullName evidence="3">Uncharacterized protein</fullName>
    </submittedName>
</protein>
<keyword evidence="2" id="KW-0732">Signal</keyword>
<gene>
    <name evidence="3" type="ORF">MPOL1434_LOCUS3031</name>
</gene>
<proteinExistence type="predicted"/>
<evidence type="ECO:0000256" key="2">
    <source>
        <dbReference type="SAM" id="SignalP"/>
    </source>
</evidence>
<feature type="compositionally biased region" description="Basic and acidic residues" evidence="1">
    <location>
        <begin position="53"/>
        <end position="65"/>
    </location>
</feature>
<dbReference type="EMBL" id="HBEJ01005186">
    <property type="protein sequence ID" value="CAD8364606.1"/>
    <property type="molecule type" value="Transcribed_RNA"/>
</dbReference>